<dbReference type="InterPro" id="IPR042184">
    <property type="entry name" value="YqeY/Aim41_N"/>
</dbReference>
<dbReference type="Gene3D" id="1.10.1510.10">
    <property type="entry name" value="Uncharacterised protein YqeY/AIM41 PF09424, N-terminal domain"/>
    <property type="match status" value="1"/>
</dbReference>
<dbReference type="PANTHER" id="PTHR28055">
    <property type="entry name" value="ALTERED INHERITANCE OF MITOCHONDRIA PROTEIN 41, MITOCHONDRIAL"/>
    <property type="match status" value="1"/>
</dbReference>
<dbReference type="InterPro" id="IPR023168">
    <property type="entry name" value="GatB_Yqey_C_2"/>
</dbReference>
<dbReference type="AlphaFoldDB" id="A0A7C8HHF2"/>
<reference evidence="1 2" key="1">
    <citation type="submission" date="2019-12" db="EMBL/GenBank/DDBJ databases">
        <title>Defluviitalea raffinosedens, isolated from a biogas fermenter, genome sequencing and characterization.</title>
        <authorList>
            <person name="Rettenmaier R."/>
            <person name="Schneider M."/>
            <person name="Neuhaus K."/>
            <person name="Liebl W."/>
            <person name="Zverlov V."/>
        </authorList>
    </citation>
    <scope>NUCLEOTIDE SEQUENCE [LARGE SCALE GENOMIC DNA]</scope>
    <source>
        <strain evidence="1 2">249c-K6</strain>
    </source>
</reference>
<dbReference type="Gene3D" id="1.10.10.410">
    <property type="match status" value="1"/>
</dbReference>
<dbReference type="RefSeq" id="WP_158738890.1">
    <property type="nucleotide sequence ID" value="NZ_JAFBEP010000004.1"/>
</dbReference>
<accession>A0A7C8HHF2</accession>
<dbReference type="OrthoDB" id="9794041at2"/>
<dbReference type="InterPro" id="IPR003789">
    <property type="entry name" value="Asn/Gln_tRNA_amidoTrase-B-like"/>
</dbReference>
<keyword evidence="2" id="KW-1185">Reference proteome</keyword>
<dbReference type="GO" id="GO:0016884">
    <property type="term" value="F:carbon-nitrogen ligase activity, with glutamine as amido-N-donor"/>
    <property type="evidence" value="ECO:0007669"/>
    <property type="project" value="InterPro"/>
</dbReference>
<protein>
    <submittedName>
        <fullName evidence="1">GatB/YqeY domain-containing protein</fullName>
    </submittedName>
</protein>
<comment type="caution">
    <text evidence="1">The sequence shown here is derived from an EMBL/GenBank/DDBJ whole genome shotgun (WGS) entry which is preliminary data.</text>
</comment>
<organism evidence="1 2">
    <name type="scientific">Defluviitalea raffinosedens</name>
    <dbReference type="NCBI Taxonomy" id="1450156"/>
    <lineage>
        <taxon>Bacteria</taxon>
        <taxon>Bacillati</taxon>
        <taxon>Bacillota</taxon>
        <taxon>Clostridia</taxon>
        <taxon>Lachnospirales</taxon>
        <taxon>Defluviitaleaceae</taxon>
        <taxon>Defluviitalea</taxon>
    </lineage>
</organism>
<gene>
    <name evidence="1" type="ORF">GND95_00645</name>
</gene>
<proteinExistence type="predicted"/>
<name>A0A7C8HHF2_9FIRM</name>
<dbReference type="PANTHER" id="PTHR28055:SF1">
    <property type="entry name" value="ALTERED INHERITANCE OF MITOCHONDRIA PROTEIN 41, MITOCHONDRIAL"/>
    <property type="match status" value="1"/>
</dbReference>
<evidence type="ECO:0000313" key="1">
    <source>
        <dbReference type="EMBL" id="KAE9636973.1"/>
    </source>
</evidence>
<dbReference type="SUPFAM" id="SSF89095">
    <property type="entry name" value="GatB/YqeY motif"/>
    <property type="match status" value="1"/>
</dbReference>
<dbReference type="Pfam" id="PF09424">
    <property type="entry name" value="YqeY"/>
    <property type="match status" value="1"/>
</dbReference>
<dbReference type="EMBL" id="WSLF01000001">
    <property type="protein sequence ID" value="KAE9636973.1"/>
    <property type="molecule type" value="Genomic_DNA"/>
</dbReference>
<evidence type="ECO:0000313" key="2">
    <source>
        <dbReference type="Proteomes" id="UP000483018"/>
    </source>
</evidence>
<sequence>MSLKAKLLEDMKAAMKEKDSVRKNAIQMIRAAILQVEKDQKIELDDEGVIEVIAKEYKKRNDALSEIEKSDRQDLIDDLKREISILQAYLPEQLSDEELEKIVAEVILEVGASSMKDMGKVMGAVIPKVKGRADNGRISAIAKEKLK</sequence>
<dbReference type="Proteomes" id="UP000483018">
    <property type="component" value="Unassembled WGS sequence"/>
</dbReference>
<dbReference type="InterPro" id="IPR019004">
    <property type="entry name" value="YqeY/Aim41"/>
</dbReference>